<dbReference type="InterPro" id="IPR036533">
    <property type="entry name" value="BAG_dom_sf"/>
</dbReference>
<comment type="caution">
    <text evidence="3">The sequence shown here is derived from an EMBL/GenBank/DDBJ whole genome shotgun (WGS) entry which is preliminary data.</text>
</comment>
<dbReference type="GO" id="GO:0051087">
    <property type="term" value="F:protein-folding chaperone binding"/>
    <property type="evidence" value="ECO:0007669"/>
    <property type="project" value="InterPro"/>
</dbReference>
<dbReference type="InterPro" id="IPR003103">
    <property type="entry name" value="BAG_domain"/>
</dbReference>
<dbReference type="Proteomes" id="UP001157974">
    <property type="component" value="Unassembled WGS sequence"/>
</dbReference>
<accession>A0AAV8V3P8</accession>
<name>A0AAV8V3P8_9RHOD</name>
<organism evidence="3 4">
    <name type="scientific">Rhodosorus marinus</name>
    <dbReference type="NCBI Taxonomy" id="101924"/>
    <lineage>
        <taxon>Eukaryota</taxon>
        <taxon>Rhodophyta</taxon>
        <taxon>Stylonematophyceae</taxon>
        <taxon>Stylonematales</taxon>
        <taxon>Stylonemataceae</taxon>
        <taxon>Rhodosorus</taxon>
    </lineage>
</organism>
<dbReference type="SUPFAM" id="SSF63491">
    <property type="entry name" value="BAG domain"/>
    <property type="match status" value="1"/>
</dbReference>
<feature type="region of interest" description="Disordered" evidence="1">
    <location>
        <begin position="51"/>
        <end position="107"/>
    </location>
</feature>
<reference evidence="3 4" key="1">
    <citation type="journal article" date="2023" name="Nat. Commun.">
        <title>Origin of minicircular mitochondrial genomes in red algae.</title>
        <authorList>
            <person name="Lee Y."/>
            <person name="Cho C.H."/>
            <person name="Lee Y.M."/>
            <person name="Park S.I."/>
            <person name="Yang J.H."/>
            <person name="West J.A."/>
            <person name="Bhattacharya D."/>
            <person name="Yoon H.S."/>
        </authorList>
    </citation>
    <scope>NUCLEOTIDE SEQUENCE [LARGE SCALE GENOMIC DNA]</scope>
    <source>
        <strain evidence="3 4">CCMP1338</strain>
        <tissue evidence="3">Whole cell</tissue>
    </source>
</reference>
<dbReference type="AlphaFoldDB" id="A0AAV8V3P8"/>
<evidence type="ECO:0000256" key="1">
    <source>
        <dbReference type="SAM" id="MobiDB-lite"/>
    </source>
</evidence>
<sequence>MKSYLVSAVGDEIENVGKWMQKVLDQPGGKEKGFLQDEEGYDADDIVSEISEPAGQLPLETESADDLVASEEPVSDEVVSDEAVADETVLDEPVSDEATSDEETSEALLQESVSVGAVADNGASDTTVSDTAGPEVAAPLLACALRRFLVRRGNLLGAFRVLKQLEAEAETLRVSSGDEKVREEVITQLLINTDSVEAQNNDLIRARRKAFVKQLHLLSSTSLY</sequence>
<evidence type="ECO:0000259" key="2">
    <source>
        <dbReference type="Pfam" id="PF02179"/>
    </source>
</evidence>
<dbReference type="Gene3D" id="1.20.58.120">
    <property type="entry name" value="BAG domain"/>
    <property type="match status" value="1"/>
</dbReference>
<evidence type="ECO:0000313" key="4">
    <source>
        <dbReference type="Proteomes" id="UP001157974"/>
    </source>
</evidence>
<protein>
    <recommendedName>
        <fullName evidence="2">BAG domain-containing protein</fullName>
    </recommendedName>
</protein>
<keyword evidence="4" id="KW-1185">Reference proteome</keyword>
<dbReference type="Pfam" id="PF02179">
    <property type="entry name" value="BAG"/>
    <property type="match status" value="1"/>
</dbReference>
<dbReference type="EMBL" id="JAMWBK010000001">
    <property type="protein sequence ID" value="KAJ8909009.1"/>
    <property type="molecule type" value="Genomic_DNA"/>
</dbReference>
<gene>
    <name evidence="3" type="ORF">NDN08_005708</name>
</gene>
<feature type="domain" description="BAG" evidence="2">
    <location>
        <begin position="164"/>
        <end position="216"/>
    </location>
</feature>
<evidence type="ECO:0000313" key="3">
    <source>
        <dbReference type="EMBL" id="KAJ8909009.1"/>
    </source>
</evidence>
<proteinExistence type="predicted"/>
<feature type="compositionally biased region" description="Acidic residues" evidence="1">
    <location>
        <begin position="62"/>
        <end position="105"/>
    </location>
</feature>